<protein>
    <submittedName>
        <fullName evidence="1">Putative phage head-tail adaptor</fullName>
    </submittedName>
</protein>
<dbReference type="EMBL" id="LSDD01000056">
    <property type="protein sequence ID" value="KXB67991.1"/>
    <property type="molecule type" value="Genomic_DNA"/>
</dbReference>
<comment type="caution">
    <text evidence="1">The sequence shown here is derived from an EMBL/GenBank/DDBJ whole genome shotgun (WGS) entry which is preliminary data.</text>
</comment>
<accession>A0A134AJT9</accession>
<gene>
    <name evidence="1" type="ORF">HMPREF3180_00855</name>
</gene>
<dbReference type="Proteomes" id="UP000070483">
    <property type="component" value="Unassembled WGS sequence"/>
</dbReference>
<organism evidence="1 2">
    <name type="scientific">Leptotrichia wadei</name>
    <dbReference type="NCBI Taxonomy" id="157687"/>
    <lineage>
        <taxon>Bacteria</taxon>
        <taxon>Fusobacteriati</taxon>
        <taxon>Fusobacteriota</taxon>
        <taxon>Fusobacteriia</taxon>
        <taxon>Fusobacteriales</taxon>
        <taxon>Leptotrichiaceae</taxon>
        <taxon>Leptotrichia</taxon>
    </lineage>
</organism>
<evidence type="ECO:0000313" key="1">
    <source>
        <dbReference type="EMBL" id="KXB67991.1"/>
    </source>
</evidence>
<dbReference type="PATRIC" id="fig|157687.3.peg.853"/>
<dbReference type="AlphaFoldDB" id="A0A134AJT9"/>
<keyword evidence="2" id="KW-1185">Reference proteome</keyword>
<evidence type="ECO:0000313" key="2">
    <source>
        <dbReference type="Proteomes" id="UP000070483"/>
    </source>
</evidence>
<reference evidence="2" key="1">
    <citation type="submission" date="2016-01" db="EMBL/GenBank/DDBJ databases">
        <authorList>
            <person name="Mitreva M."/>
            <person name="Pepin K.H."/>
            <person name="Mihindukulasuriya K.A."/>
            <person name="Fulton R."/>
            <person name="Fronick C."/>
            <person name="O'Laughlin M."/>
            <person name="Miner T."/>
            <person name="Herter B."/>
            <person name="Rosa B.A."/>
            <person name="Cordes M."/>
            <person name="Tomlinson C."/>
            <person name="Wollam A."/>
            <person name="Palsikar V.B."/>
            <person name="Mardis E.R."/>
            <person name="Wilson R.K."/>
        </authorList>
    </citation>
    <scope>NUCLEOTIDE SEQUENCE [LARGE SCALE GENOMIC DNA]</scope>
    <source>
        <strain evidence="2">KA00185</strain>
    </source>
</reference>
<dbReference type="Pfam" id="PF09669">
    <property type="entry name" value="Phage_pRha"/>
    <property type="match status" value="1"/>
</dbReference>
<sequence>MGKSNIAGWEYKKLGGKMNELQLLELKGTMTSLEIAEITGKEHYNVLRDIKDEISKLGTERAKLIFELSEYKDTTGRKLPMYIANIQGILQLGARYSADVRYKLIEKVTKKETVKIKGNIFESNLIDIEKDKIRLEKSKILKELSQNISNDKYKQTLEIYSANALYDEPILELPVAKKKSYTATEVGNKLGITSMKVGSIAKKHNLKTEEFGFWAYDKAKYSNKQVESFRYYDNIIEEIRKYI</sequence>
<dbReference type="InterPro" id="IPR014054">
    <property type="entry name" value="Phage_regulatory_Rha"/>
</dbReference>
<dbReference type="STRING" id="157687.HMPREF3180_00855"/>
<proteinExistence type="predicted"/>
<name>A0A134AJT9_9FUSO</name>